<protein>
    <submittedName>
        <fullName evidence="1">Uncharacterized protein</fullName>
    </submittedName>
</protein>
<accession>A0A9Q1JLU2</accession>
<gene>
    <name evidence="1" type="ORF">Cgig2_025827</name>
</gene>
<dbReference type="AlphaFoldDB" id="A0A9Q1JLU2"/>
<evidence type="ECO:0000313" key="1">
    <source>
        <dbReference type="EMBL" id="KAJ8425286.1"/>
    </source>
</evidence>
<name>A0A9Q1JLU2_9CARY</name>
<organism evidence="1 2">
    <name type="scientific">Carnegiea gigantea</name>
    <dbReference type="NCBI Taxonomy" id="171969"/>
    <lineage>
        <taxon>Eukaryota</taxon>
        <taxon>Viridiplantae</taxon>
        <taxon>Streptophyta</taxon>
        <taxon>Embryophyta</taxon>
        <taxon>Tracheophyta</taxon>
        <taxon>Spermatophyta</taxon>
        <taxon>Magnoliopsida</taxon>
        <taxon>eudicotyledons</taxon>
        <taxon>Gunneridae</taxon>
        <taxon>Pentapetalae</taxon>
        <taxon>Caryophyllales</taxon>
        <taxon>Cactineae</taxon>
        <taxon>Cactaceae</taxon>
        <taxon>Cactoideae</taxon>
        <taxon>Echinocereeae</taxon>
        <taxon>Carnegiea</taxon>
    </lineage>
</organism>
<evidence type="ECO:0000313" key="2">
    <source>
        <dbReference type="Proteomes" id="UP001153076"/>
    </source>
</evidence>
<keyword evidence="2" id="KW-1185">Reference proteome</keyword>
<sequence>MNNAIIRGCRIHVCIARYQKGIGRRREHHALSNICVKKKTTPQVTEKPQDVDNAKIFEGEVNSKLEEWVNQSLVYTAEEPRDLTALATVIIVHPYPTMEQMEVVLNDHEELDNWFIHSMERGGRAASTWLEVGEFPKNSRNLRNIDAKHLRDIKGDLILSLHYLGYRIIVKETGTAIQVIDSNNEVPALDDIDDQLDSGDDMAHNERKERGTPIADLNREVVVEPTTFQINSNGLENKH</sequence>
<reference evidence="1" key="1">
    <citation type="submission" date="2022-04" db="EMBL/GenBank/DDBJ databases">
        <title>Carnegiea gigantea Genome sequencing and assembly v2.</title>
        <authorList>
            <person name="Copetti D."/>
            <person name="Sanderson M.J."/>
            <person name="Burquez A."/>
            <person name="Wojciechowski M.F."/>
        </authorList>
    </citation>
    <scope>NUCLEOTIDE SEQUENCE</scope>
    <source>
        <strain evidence="1">SGP5-SGP5p</strain>
        <tissue evidence="1">Aerial part</tissue>
    </source>
</reference>
<proteinExistence type="predicted"/>
<dbReference type="Proteomes" id="UP001153076">
    <property type="component" value="Unassembled WGS sequence"/>
</dbReference>
<comment type="caution">
    <text evidence="1">The sequence shown here is derived from an EMBL/GenBank/DDBJ whole genome shotgun (WGS) entry which is preliminary data.</text>
</comment>
<dbReference type="EMBL" id="JAKOGI010001502">
    <property type="protein sequence ID" value="KAJ8425286.1"/>
    <property type="molecule type" value="Genomic_DNA"/>
</dbReference>